<dbReference type="Gene3D" id="2.20.110.10">
    <property type="entry name" value="Histone H3 K4-specific methyltransferase SET7/9 N-terminal domain"/>
    <property type="match status" value="3"/>
</dbReference>
<dbReference type="PANTHER" id="PTHR23086">
    <property type="entry name" value="PHOSPHATIDYLINOSITOL-4-PHOSPHATE 5-KINASE"/>
    <property type="match status" value="1"/>
</dbReference>
<name>A0AAQ3KPP8_9LILI</name>
<dbReference type="FunFam" id="3.30.800.10:FF:000003">
    <property type="entry name" value="Phosphatidylinositol 4-phosphate 5-kinase"/>
    <property type="match status" value="1"/>
</dbReference>
<comment type="catalytic activity">
    <reaction evidence="6">
        <text>a 1,2-diacyl-sn-glycero-3-phospho-(1D-myo-inositol 4-phosphate) + ATP = a 1,2-diacyl-sn-glycero-3-phospho-(1D-myo-inositol-4,5-bisphosphate) + ADP + H(+)</text>
        <dbReference type="Rhea" id="RHEA:14425"/>
        <dbReference type="ChEBI" id="CHEBI:15378"/>
        <dbReference type="ChEBI" id="CHEBI:30616"/>
        <dbReference type="ChEBI" id="CHEBI:58178"/>
        <dbReference type="ChEBI" id="CHEBI:58456"/>
        <dbReference type="ChEBI" id="CHEBI:456216"/>
        <dbReference type="EC" id="2.7.1.68"/>
    </reaction>
</comment>
<evidence type="ECO:0000313" key="9">
    <source>
        <dbReference type="Proteomes" id="UP001327560"/>
    </source>
</evidence>
<evidence type="ECO:0000313" key="8">
    <source>
        <dbReference type="EMBL" id="WOL12005.1"/>
    </source>
</evidence>
<keyword evidence="5 6" id="KW-0067">ATP-binding</keyword>
<dbReference type="GO" id="GO:0046854">
    <property type="term" value="P:phosphatidylinositol phosphate biosynthetic process"/>
    <property type="evidence" value="ECO:0007669"/>
    <property type="project" value="TreeGrafter"/>
</dbReference>
<dbReference type="Pfam" id="PF02493">
    <property type="entry name" value="MORN"/>
    <property type="match status" value="7"/>
</dbReference>
<protein>
    <recommendedName>
        <fullName evidence="6">Phosphatidylinositol 4-phosphate 5-kinase</fullName>
        <ecNumber evidence="6">2.7.1.68</ecNumber>
    </recommendedName>
</protein>
<dbReference type="EC" id="2.7.1.68" evidence="6"/>
<dbReference type="InterPro" id="IPR023610">
    <property type="entry name" value="PInositol-4/5-P-5/4-kinase"/>
</dbReference>
<reference evidence="8 9" key="1">
    <citation type="submission" date="2023-10" db="EMBL/GenBank/DDBJ databases">
        <title>Chromosome-scale genome assembly provides insights into flower coloration mechanisms of Canna indica.</title>
        <authorList>
            <person name="Li C."/>
        </authorList>
    </citation>
    <scope>NUCLEOTIDE SEQUENCE [LARGE SCALE GENOMIC DNA]</scope>
    <source>
        <tissue evidence="8">Flower</tissue>
    </source>
</reference>
<dbReference type="SMART" id="SM00698">
    <property type="entry name" value="MORN"/>
    <property type="match status" value="7"/>
</dbReference>
<sequence length="815" mass="92625">MSRDNQLVKAWESNVRKTQQQSKRPHSVVFFPPMSIAQTDDLDVVATPKSCSDLPSGATTPPDLLSTDNGDGIYHAERLLANGDFYTGQWSGNVPHGTGKYLWTDGCMYEGEWHHGERMGKGKFSWPSGATYEGEFKAGFMDGYGTYTGALGDTYRGTWSMNLKHGHGVKSYANGDYYDGEWRCGVQDGHGRYEWKNGNEYVGQWRAGIIDGRGTLVWENGNRYDGGWENGLPKGNGNFRWADGGLYIGYWNKENGCLQQKGVYYPSPTASSPTARDPYGVFLAELGDCKVSKGENVSILPSQKTLNWTGMEADFMHKQAAWRSSKDCPPRRRASVETVPVGITTRLGRNGHSSTISGIGSKSGFWDTEEILGCDVENDEEGGGVDDSGDLQLDEPARRSVVRNYPQPIRWPPKETKKQGETISKGHKNYELMLNLQLGVRHAVGKLPEPKTLDLKASAFDPKEKIWTRFPPEGTKQTPPHPSCDFKWKDYCPLVFRTLRKLFKVDPADYMISICGNDALRELSSPGKSGSFFYLTNDDRYMIKTMKKSEVKVLLRMLPAYYNHFRAFENTLVTKFFGLHCVKLTGATQRKVRFVIMGNLFCSEYPIHRRFDLKGSSHGRTTDKPEAEIDENTTLKDLDLNFIFRLQKAWFQEFHRQVDRDCEFLEQERIMDYSLLVGVHFRETCSPHEPDVPIEVNNTTDATPRLSRADMDQFLCDPKRWASIKLGVNMPARVELIVRKSDPESFLLMEPTGEFFDVILYFGIIDILQDYDISKKLEHAYKSIQYDPTSISAVDPRQYSKRFRDFIYKVFTEEA</sequence>
<keyword evidence="1 6" id="KW-0808">Transferase</keyword>
<evidence type="ECO:0000256" key="1">
    <source>
        <dbReference type="ARBA" id="ARBA00022679"/>
    </source>
</evidence>
<dbReference type="InterPro" id="IPR017163">
    <property type="entry name" value="PIno-4-P-5_kinase_pln"/>
</dbReference>
<dbReference type="GO" id="GO:0005886">
    <property type="term" value="C:plasma membrane"/>
    <property type="evidence" value="ECO:0007669"/>
    <property type="project" value="TreeGrafter"/>
</dbReference>
<gene>
    <name evidence="8" type="ORF">Cni_G20769</name>
</gene>
<dbReference type="PROSITE" id="PS51455">
    <property type="entry name" value="PIPK"/>
    <property type="match status" value="1"/>
</dbReference>
<evidence type="ECO:0000256" key="4">
    <source>
        <dbReference type="ARBA" id="ARBA00022777"/>
    </source>
</evidence>
<dbReference type="Gene3D" id="3.30.810.10">
    <property type="entry name" value="2-Layer Sandwich"/>
    <property type="match status" value="1"/>
</dbReference>
<dbReference type="Proteomes" id="UP001327560">
    <property type="component" value="Chromosome 6"/>
</dbReference>
<dbReference type="PIRSF" id="PIRSF037274">
    <property type="entry name" value="PIP5K_plant_prd"/>
    <property type="match status" value="1"/>
</dbReference>
<evidence type="ECO:0000256" key="6">
    <source>
        <dbReference type="PIRNR" id="PIRNR037274"/>
    </source>
</evidence>
<dbReference type="SUPFAM" id="SSF56104">
    <property type="entry name" value="SAICAR synthase-like"/>
    <property type="match status" value="1"/>
</dbReference>
<dbReference type="InterPro" id="IPR027483">
    <property type="entry name" value="PInositol-4-P-4/5-kinase_C_sf"/>
</dbReference>
<dbReference type="CDD" id="cd17302">
    <property type="entry name" value="PIPKc_AtPIP5K_like"/>
    <property type="match status" value="1"/>
</dbReference>
<evidence type="ECO:0000259" key="7">
    <source>
        <dbReference type="PROSITE" id="PS51455"/>
    </source>
</evidence>
<dbReference type="InterPro" id="IPR002498">
    <property type="entry name" value="PInositol-4-P-4/5-kinase_core"/>
</dbReference>
<evidence type="ECO:0000256" key="5">
    <source>
        <dbReference type="ARBA" id="ARBA00022840"/>
    </source>
</evidence>
<organism evidence="8 9">
    <name type="scientific">Canna indica</name>
    <name type="common">Indian-shot</name>
    <dbReference type="NCBI Taxonomy" id="4628"/>
    <lineage>
        <taxon>Eukaryota</taxon>
        <taxon>Viridiplantae</taxon>
        <taxon>Streptophyta</taxon>
        <taxon>Embryophyta</taxon>
        <taxon>Tracheophyta</taxon>
        <taxon>Spermatophyta</taxon>
        <taxon>Magnoliopsida</taxon>
        <taxon>Liliopsida</taxon>
        <taxon>Zingiberales</taxon>
        <taxon>Cannaceae</taxon>
        <taxon>Canna</taxon>
    </lineage>
</organism>
<dbReference type="EMBL" id="CP136895">
    <property type="protein sequence ID" value="WOL12005.1"/>
    <property type="molecule type" value="Genomic_DNA"/>
</dbReference>
<evidence type="ECO:0000256" key="2">
    <source>
        <dbReference type="ARBA" id="ARBA00022737"/>
    </source>
</evidence>
<keyword evidence="3 6" id="KW-0547">Nucleotide-binding</keyword>
<dbReference type="InterPro" id="IPR027484">
    <property type="entry name" value="PInositol-4-P-5-kinase_N"/>
</dbReference>
<evidence type="ECO:0000256" key="3">
    <source>
        <dbReference type="ARBA" id="ARBA00022741"/>
    </source>
</evidence>
<dbReference type="Gene3D" id="3.30.800.10">
    <property type="entry name" value="Phosphatidylinositol Phosphate Kinase II Beta"/>
    <property type="match status" value="1"/>
</dbReference>
<dbReference type="GO" id="GO:0005524">
    <property type="term" value="F:ATP binding"/>
    <property type="evidence" value="ECO:0007669"/>
    <property type="project" value="UniProtKB-UniRule"/>
</dbReference>
<dbReference type="InterPro" id="IPR003409">
    <property type="entry name" value="MORN"/>
</dbReference>
<feature type="domain" description="PIPK" evidence="7">
    <location>
        <begin position="424"/>
        <end position="811"/>
    </location>
</feature>
<accession>A0AAQ3KPP8</accession>
<dbReference type="PANTHER" id="PTHR23086:SF113">
    <property type="entry name" value="PHOSPHATIDYLINOSITOL 4-PHOSPHATE 5-KINASE 6"/>
    <property type="match status" value="1"/>
</dbReference>
<dbReference type="Pfam" id="PF01504">
    <property type="entry name" value="PIP5K"/>
    <property type="match status" value="1"/>
</dbReference>
<dbReference type="AlphaFoldDB" id="A0AAQ3KPP8"/>
<keyword evidence="2" id="KW-0677">Repeat</keyword>
<proteinExistence type="predicted"/>
<dbReference type="SUPFAM" id="SSF82185">
    <property type="entry name" value="Histone H3 K4-specific methyltransferase SET7/9 N-terminal domain"/>
    <property type="match status" value="1"/>
</dbReference>
<keyword evidence="9" id="KW-1185">Reference proteome</keyword>
<keyword evidence="4 6" id="KW-0418">Kinase</keyword>
<dbReference type="SMART" id="SM00330">
    <property type="entry name" value="PIPKc"/>
    <property type="match status" value="1"/>
</dbReference>
<dbReference type="GO" id="GO:0016308">
    <property type="term" value="F:1-phosphatidylinositol-4-phosphate 5-kinase activity"/>
    <property type="evidence" value="ECO:0007669"/>
    <property type="project" value="UniProtKB-UniRule"/>
</dbReference>